<name>F8P336_SERL9</name>
<gene>
    <name evidence="1" type="ORF">SERLADRAFT_440581</name>
</gene>
<proteinExistence type="predicted"/>
<dbReference type="HOGENOM" id="CLU_107692_0_0_1"/>
<dbReference type="AlphaFoldDB" id="F8P336"/>
<dbReference type="KEGG" id="sla:SERLADRAFT_440581"/>
<dbReference type="Proteomes" id="UP000008064">
    <property type="component" value="Unassembled WGS sequence"/>
</dbReference>
<dbReference type="EMBL" id="GL945437">
    <property type="protein sequence ID" value="EGO22567.1"/>
    <property type="molecule type" value="Genomic_DNA"/>
</dbReference>
<dbReference type="GeneID" id="18815390"/>
<reference evidence="1" key="1">
    <citation type="submission" date="2011-04" db="EMBL/GenBank/DDBJ databases">
        <title>Evolution of plant cell wall degrading machinery underlies the functional diversity of forest fungi.</title>
        <authorList>
            <consortium name="US DOE Joint Genome Institute (JGI-PGF)"/>
            <person name="Eastwood D.C."/>
            <person name="Floudas D."/>
            <person name="Binder M."/>
            <person name="Majcherczyk A."/>
            <person name="Schneider P."/>
            <person name="Aerts A."/>
            <person name="Asiegbu F.O."/>
            <person name="Baker S.E."/>
            <person name="Barry K."/>
            <person name="Bendiksby M."/>
            <person name="Blumentritt M."/>
            <person name="Coutinho P.M."/>
            <person name="Cullen D."/>
            <person name="Cullen D."/>
            <person name="Gathman A."/>
            <person name="Goodell B."/>
            <person name="Henrissat B."/>
            <person name="Ihrmark K."/>
            <person name="Kauserud H."/>
            <person name="Kohler A."/>
            <person name="LaButti K."/>
            <person name="Lapidus A."/>
            <person name="Lavin J.L."/>
            <person name="Lee Y.-H."/>
            <person name="Lindquist E."/>
            <person name="Lilly W."/>
            <person name="Lucas S."/>
            <person name="Morin E."/>
            <person name="Murat C."/>
            <person name="Oguiza J.A."/>
            <person name="Park J."/>
            <person name="Pisabarro A.G."/>
            <person name="Riley R."/>
            <person name="Rosling A."/>
            <person name="Salamov A."/>
            <person name="Schmidt O."/>
            <person name="Schmutz J."/>
            <person name="Skrede I."/>
            <person name="Stenlid J."/>
            <person name="Wiebenga A."/>
            <person name="Xie X."/>
            <person name="Kues U."/>
            <person name="Hibbett D.S."/>
            <person name="Hoffmeister D."/>
            <person name="Hogberg N."/>
            <person name="Martin F."/>
            <person name="Grigoriev I.V."/>
            <person name="Watkinson S.C."/>
        </authorList>
    </citation>
    <scope>NUCLEOTIDE SEQUENCE</scope>
    <source>
        <strain evidence="1">S7.9</strain>
    </source>
</reference>
<dbReference type="OrthoDB" id="2659593at2759"/>
<dbReference type="RefSeq" id="XP_007321105.1">
    <property type="nucleotide sequence ID" value="XM_007321043.1"/>
</dbReference>
<protein>
    <submittedName>
        <fullName evidence="1">Uncharacterized protein</fullName>
    </submittedName>
</protein>
<accession>F8P336</accession>
<evidence type="ECO:0000313" key="1">
    <source>
        <dbReference type="EMBL" id="EGO22567.1"/>
    </source>
</evidence>
<organism>
    <name type="scientific">Serpula lacrymans var. lacrymans (strain S7.9)</name>
    <name type="common">Dry rot fungus</name>
    <dbReference type="NCBI Taxonomy" id="578457"/>
    <lineage>
        <taxon>Eukaryota</taxon>
        <taxon>Fungi</taxon>
        <taxon>Dikarya</taxon>
        <taxon>Basidiomycota</taxon>
        <taxon>Agaricomycotina</taxon>
        <taxon>Agaricomycetes</taxon>
        <taxon>Agaricomycetidae</taxon>
        <taxon>Boletales</taxon>
        <taxon>Coniophorineae</taxon>
        <taxon>Serpulaceae</taxon>
        <taxon>Serpula</taxon>
    </lineage>
</organism>
<sequence length="214" mass="24500">MENNGCFGRDRVYPVLSPNSPQHNSIPHNVDTSTIFPEIQFTDTDDAFLQPVVVTICFPGVLSRHLVDGGIAIQFSVTLAEEYKSLATPVVQVVSWNYFGSEQSLHSGDTCFIDNDCKSSSPFADILVNFLPLSHLFNHLRSHHWFLLSRQIQEWLVTIPKESQHWSWGRNAFWLAFIGANPYFPNGSWSKWDPRILLQGQFIERWLEDCSDDN</sequence>